<dbReference type="InterPro" id="IPR022695">
    <property type="entry name" value="Histidinol_DH_monofunct"/>
</dbReference>
<dbReference type="InterPro" id="IPR016161">
    <property type="entry name" value="Ald_DH/histidinol_DH"/>
</dbReference>
<keyword evidence="12" id="KW-0028">Amino-acid biosynthesis</keyword>
<gene>
    <name evidence="12 19" type="primary">hisD</name>
    <name evidence="19" type="ORF">GCM10011575_11390</name>
</gene>
<dbReference type="NCBIfam" id="TIGR00069">
    <property type="entry name" value="hisD"/>
    <property type="match status" value="1"/>
</dbReference>
<feature type="binding site" evidence="12 16">
    <location>
        <position position="265"/>
    </location>
    <ligand>
        <name>substrate</name>
    </ligand>
</feature>
<comment type="caution">
    <text evidence="19">The sequence shown here is derived from an EMBL/GenBank/DDBJ whole genome shotgun (WGS) entry which is preliminary data.</text>
</comment>
<keyword evidence="10 12" id="KW-0368">Histidine biosynthesis</keyword>
<evidence type="ECO:0000256" key="7">
    <source>
        <dbReference type="ARBA" id="ARBA00022833"/>
    </source>
</evidence>
<evidence type="ECO:0000256" key="18">
    <source>
        <dbReference type="RuleBase" id="RU004175"/>
    </source>
</evidence>
<feature type="binding site" evidence="12 16">
    <location>
        <position position="427"/>
    </location>
    <ligand>
        <name>substrate</name>
    </ligand>
</feature>
<keyword evidence="6 12" id="KW-0479">Metal-binding</keyword>
<feature type="binding site" evidence="12 16">
    <location>
        <position position="368"/>
    </location>
    <ligand>
        <name>substrate</name>
    </ligand>
</feature>
<dbReference type="GO" id="GO:0051287">
    <property type="term" value="F:NAD binding"/>
    <property type="evidence" value="ECO:0007669"/>
    <property type="project" value="InterPro"/>
</dbReference>
<keyword evidence="8 12" id="KW-0560">Oxidoreductase</keyword>
<evidence type="ECO:0000256" key="6">
    <source>
        <dbReference type="ARBA" id="ARBA00022723"/>
    </source>
</evidence>
<feature type="binding site" evidence="12 15">
    <location>
        <position position="220"/>
    </location>
    <ligand>
        <name>NAD(+)</name>
        <dbReference type="ChEBI" id="CHEBI:57540"/>
    </ligand>
</feature>
<dbReference type="GO" id="GO:0005829">
    <property type="term" value="C:cytosol"/>
    <property type="evidence" value="ECO:0007669"/>
    <property type="project" value="TreeGrafter"/>
</dbReference>
<evidence type="ECO:0000256" key="3">
    <source>
        <dbReference type="ARBA" id="ARBA00010178"/>
    </source>
</evidence>
<evidence type="ECO:0000256" key="5">
    <source>
        <dbReference type="ARBA" id="ARBA00016531"/>
    </source>
</evidence>
<comment type="similarity">
    <text evidence="3 12 13 18">Belongs to the histidinol dehydrogenase family.</text>
</comment>
<name>A0A917S373_9ACTN</name>
<accession>A0A917S373</accession>
<dbReference type="HAMAP" id="MF_01024">
    <property type="entry name" value="HisD"/>
    <property type="match status" value="1"/>
</dbReference>
<dbReference type="PANTHER" id="PTHR21256">
    <property type="entry name" value="HISTIDINOL DEHYDROGENASE HDH"/>
    <property type="match status" value="1"/>
</dbReference>
<dbReference type="RefSeq" id="WP_188894193.1">
    <property type="nucleotide sequence ID" value="NZ_BMMZ01000002.1"/>
</dbReference>
<organism evidence="19 20">
    <name type="scientific">Microlunatus endophyticus</name>
    <dbReference type="NCBI Taxonomy" id="1716077"/>
    <lineage>
        <taxon>Bacteria</taxon>
        <taxon>Bacillati</taxon>
        <taxon>Actinomycetota</taxon>
        <taxon>Actinomycetes</taxon>
        <taxon>Propionibacteriales</taxon>
        <taxon>Propionibacteriaceae</taxon>
        <taxon>Microlunatus</taxon>
    </lineage>
</organism>
<dbReference type="EC" id="1.1.1.23" evidence="4 12"/>
<keyword evidence="9 12" id="KW-0520">NAD</keyword>
<feature type="binding site" evidence="12 17">
    <location>
        <position position="265"/>
    </location>
    <ligand>
        <name>Zn(2+)</name>
        <dbReference type="ChEBI" id="CHEBI:29105"/>
    </ligand>
</feature>
<evidence type="ECO:0000256" key="13">
    <source>
        <dbReference type="PIRNR" id="PIRNR000099"/>
    </source>
</evidence>
<keyword evidence="7 12" id="KW-0862">Zinc</keyword>
<evidence type="ECO:0000256" key="10">
    <source>
        <dbReference type="ARBA" id="ARBA00023102"/>
    </source>
</evidence>
<reference evidence="19" key="1">
    <citation type="journal article" date="2014" name="Int. J. Syst. Evol. Microbiol.">
        <title>Complete genome sequence of Corynebacterium casei LMG S-19264T (=DSM 44701T), isolated from a smear-ripened cheese.</title>
        <authorList>
            <consortium name="US DOE Joint Genome Institute (JGI-PGF)"/>
            <person name="Walter F."/>
            <person name="Albersmeier A."/>
            <person name="Kalinowski J."/>
            <person name="Ruckert C."/>
        </authorList>
    </citation>
    <scope>NUCLEOTIDE SEQUENCE</scope>
    <source>
        <strain evidence="19">CGMCC 4.7306</strain>
    </source>
</reference>
<keyword evidence="20" id="KW-1185">Reference proteome</keyword>
<evidence type="ECO:0000256" key="15">
    <source>
        <dbReference type="PIRSR" id="PIRSR000099-2"/>
    </source>
</evidence>
<comment type="pathway">
    <text evidence="2 12">Amino-acid biosynthesis; L-histidine biosynthesis; L-histidine from 5-phospho-alpha-D-ribose 1-diphosphate: step 9/9.</text>
</comment>
<dbReference type="AlphaFoldDB" id="A0A917S373"/>
<evidence type="ECO:0000256" key="11">
    <source>
        <dbReference type="ARBA" id="ARBA00049489"/>
    </source>
</evidence>
<feature type="binding site" evidence="12 16">
    <location>
        <position position="268"/>
    </location>
    <ligand>
        <name>substrate</name>
    </ligand>
</feature>
<dbReference type="PROSITE" id="PS00611">
    <property type="entry name" value="HISOL_DEHYDROGENASE"/>
    <property type="match status" value="1"/>
</dbReference>
<feature type="binding site" evidence="12 15">
    <location>
        <position position="196"/>
    </location>
    <ligand>
        <name>NAD(+)</name>
        <dbReference type="ChEBI" id="CHEBI:57540"/>
    </ligand>
</feature>
<dbReference type="InterPro" id="IPR001692">
    <property type="entry name" value="Histidinol_DH_CS"/>
</dbReference>
<comment type="cofactor">
    <cofactor evidence="12 17">
        <name>Zn(2+)</name>
        <dbReference type="ChEBI" id="CHEBI:29105"/>
    </cofactor>
    <text evidence="12 17">Binds 1 zinc ion per subunit.</text>
</comment>
<evidence type="ECO:0000256" key="9">
    <source>
        <dbReference type="ARBA" id="ARBA00023027"/>
    </source>
</evidence>
<dbReference type="GO" id="GO:0004399">
    <property type="term" value="F:histidinol dehydrogenase activity"/>
    <property type="evidence" value="ECO:0007669"/>
    <property type="project" value="UniProtKB-UniRule"/>
</dbReference>
<reference evidence="19" key="2">
    <citation type="submission" date="2020-09" db="EMBL/GenBank/DDBJ databases">
        <authorList>
            <person name="Sun Q."/>
            <person name="Zhou Y."/>
        </authorList>
    </citation>
    <scope>NUCLEOTIDE SEQUENCE</scope>
    <source>
        <strain evidence="19">CGMCC 4.7306</strain>
    </source>
</reference>
<dbReference type="PRINTS" id="PR00083">
    <property type="entry name" value="HOLDHDRGNASE"/>
</dbReference>
<dbReference type="EMBL" id="BMMZ01000002">
    <property type="protein sequence ID" value="GGL54733.1"/>
    <property type="molecule type" value="Genomic_DNA"/>
</dbReference>
<dbReference type="GO" id="GO:0000105">
    <property type="term" value="P:L-histidine biosynthetic process"/>
    <property type="evidence" value="ECO:0007669"/>
    <property type="project" value="UniProtKB-UniRule"/>
</dbReference>
<feature type="active site" description="Proton acceptor" evidence="12 14">
    <location>
        <position position="334"/>
    </location>
</feature>
<feature type="active site" description="Proton acceptor" evidence="12 14">
    <location>
        <position position="335"/>
    </location>
</feature>
<sequence>MLRRIDLRASGVPADPEALRAALPRAAFDVDAAVEAVRPICEDIAQHGIHALTKYAEQFDHVVPESFRVPAEALTQALADLDPQLRQAFEVSIERRRKVSEAELGERQVDVDVATGARVSQRMIPVNRVGLYVPGGVAPLASTVIMNVVPAQVAGVASLALASTPQAEFGGLPHPSILALCALLGVEEVYAVGGSQAVPMFAYGVPGLCPRVDMITGPGNIYTVAAKRLVKGLVGIDSEAGPTEIAVLADDTAVPAYVAADLISQSEHAPDAASVLITDSPELVAAVEDELERQVLPAKHAERIHASLTGQQSGAVLVDDLDAGIAVADAYAAEHLEIQTRDAAAVSTKITNAGAIFLGSWSPVSLGDYSAGSTHVLPTAGCACHSSGLNVKSYLKAVHVIDYDQQALAEIADGVVTFAEAEDLPAHGRAISVRQEGRG</sequence>
<dbReference type="PIRSF" id="PIRSF000099">
    <property type="entry name" value="Histidinol_dh"/>
    <property type="match status" value="1"/>
</dbReference>
<dbReference type="PANTHER" id="PTHR21256:SF2">
    <property type="entry name" value="HISTIDINE BIOSYNTHESIS TRIFUNCTIONAL PROTEIN"/>
    <property type="match status" value="1"/>
</dbReference>
<proteinExistence type="inferred from homology"/>
<evidence type="ECO:0000256" key="17">
    <source>
        <dbReference type="PIRSR" id="PIRSR000099-4"/>
    </source>
</evidence>
<dbReference type="Proteomes" id="UP000613840">
    <property type="component" value="Unassembled WGS sequence"/>
</dbReference>
<feature type="binding site" evidence="12 17">
    <location>
        <position position="268"/>
    </location>
    <ligand>
        <name>Zn(2+)</name>
        <dbReference type="ChEBI" id="CHEBI:29105"/>
    </ligand>
</feature>
<evidence type="ECO:0000256" key="8">
    <source>
        <dbReference type="ARBA" id="ARBA00023002"/>
    </source>
</evidence>
<dbReference type="GO" id="GO:0008270">
    <property type="term" value="F:zinc ion binding"/>
    <property type="evidence" value="ECO:0007669"/>
    <property type="project" value="UniProtKB-UniRule"/>
</dbReference>
<feature type="binding site" evidence="12 16">
    <location>
        <position position="335"/>
    </location>
    <ligand>
        <name>substrate</name>
    </ligand>
</feature>
<comment type="function">
    <text evidence="1 12">Catalyzes the sequential NAD-dependent oxidations of L-histidinol to L-histidinaldehyde and then to L-histidine.</text>
</comment>
<evidence type="ECO:0000256" key="12">
    <source>
        <dbReference type="HAMAP-Rule" id="MF_01024"/>
    </source>
</evidence>
<feature type="binding site" evidence="12 16">
    <location>
        <position position="422"/>
    </location>
    <ligand>
        <name>substrate</name>
    </ligand>
</feature>
<feature type="binding site" evidence="12 17">
    <location>
        <position position="427"/>
    </location>
    <ligand>
        <name>Zn(2+)</name>
        <dbReference type="ChEBI" id="CHEBI:29105"/>
    </ligand>
</feature>
<protein>
    <recommendedName>
        <fullName evidence="5 12">Histidinol dehydrogenase</fullName>
        <shortName evidence="12">HDH</shortName>
        <ecNumber evidence="4 12">1.1.1.23</ecNumber>
    </recommendedName>
</protein>
<evidence type="ECO:0000256" key="14">
    <source>
        <dbReference type="PIRSR" id="PIRSR000099-1"/>
    </source>
</evidence>
<dbReference type="Gene3D" id="3.40.50.1980">
    <property type="entry name" value="Nitrogenase molybdenum iron protein domain"/>
    <property type="match status" value="2"/>
</dbReference>
<feature type="binding site" evidence="12 15">
    <location>
        <position position="132"/>
    </location>
    <ligand>
        <name>NAD(+)</name>
        <dbReference type="ChEBI" id="CHEBI:57540"/>
    </ligand>
</feature>
<evidence type="ECO:0000256" key="4">
    <source>
        <dbReference type="ARBA" id="ARBA00012965"/>
    </source>
</evidence>
<dbReference type="CDD" id="cd06572">
    <property type="entry name" value="Histidinol_dh"/>
    <property type="match status" value="1"/>
</dbReference>
<dbReference type="InterPro" id="IPR012131">
    <property type="entry name" value="Hstdl_DH"/>
</dbReference>
<dbReference type="FunFam" id="3.40.50.1980:FF:000001">
    <property type="entry name" value="Histidinol dehydrogenase"/>
    <property type="match status" value="1"/>
</dbReference>
<evidence type="ECO:0000313" key="19">
    <source>
        <dbReference type="EMBL" id="GGL54733.1"/>
    </source>
</evidence>
<dbReference type="Pfam" id="PF00815">
    <property type="entry name" value="Histidinol_dh"/>
    <property type="match status" value="1"/>
</dbReference>
<feature type="binding site" evidence="12 17">
    <location>
        <position position="368"/>
    </location>
    <ligand>
        <name>Zn(2+)</name>
        <dbReference type="ChEBI" id="CHEBI:29105"/>
    </ligand>
</feature>
<dbReference type="SUPFAM" id="SSF53720">
    <property type="entry name" value="ALDH-like"/>
    <property type="match status" value="1"/>
</dbReference>
<feature type="binding site" evidence="12 16">
    <location>
        <position position="243"/>
    </location>
    <ligand>
        <name>substrate</name>
    </ligand>
</feature>
<comment type="catalytic activity">
    <reaction evidence="11 12">
        <text>L-histidinol + 2 NAD(+) + H2O = L-histidine + 2 NADH + 3 H(+)</text>
        <dbReference type="Rhea" id="RHEA:20641"/>
        <dbReference type="ChEBI" id="CHEBI:15377"/>
        <dbReference type="ChEBI" id="CHEBI:15378"/>
        <dbReference type="ChEBI" id="CHEBI:57540"/>
        <dbReference type="ChEBI" id="CHEBI:57595"/>
        <dbReference type="ChEBI" id="CHEBI:57699"/>
        <dbReference type="ChEBI" id="CHEBI:57945"/>
        <dbReference type="EC" id="1.1.1.23"/>
    </reaction>
</comment>
<evidence type="ECO:0000256" key="2">
    <source>
        <dbReference type="ARBA" id="ARBA00004940"/>
    </source>
</evidence>
<dbReference type="Gene3D" id="1.20.5.1300">
    <property type="match status" value="1"/>
</dbReference>
<evidence type="ECO:0000256" key="16">
    <source>
        <dbReference type="PIRSR" id="PIRSR000099-3"/>
    </source>
</evidence>
<evidence type="ECO:0000313" key="20">
    <source>
        <dbReference type="Proteomes" id="UP000613840"/>
    </source>
</evidence>
<evidence type="ECO:0000256" key="1">
    <source>
        <dbReference type="ARBA" id="ARBA00003850"/>
    </source>
</evidence>